<evidence type="ECO:0000313" key="12">
    <source>
        <dbReference type="Proteomes" id="UP000019116"/>
    </source>
</evidence>
<evidence type="ECO:0000256" key="5">
    <source>
        <dbReference type="ARBA" id="ARBA00023043"/>
    </source>
</evidence>
<dbReference type="EnsemblPlants" id="TraesCS6B02G013000.1">
    <property type="protein sequence ID" value="TraesCS6B02G013000.1"/>
    <property type="gene ID" value="TraesCS6B02G013000"/>
</dbReference>
<dbReference type="SMR" id="A0A3B6PEF5"/>
<dbReference type="Pfam" id="PF13962">
    <property type="entry name" value="PGG"/>
    <property type="match status" value="1"/>
</dbReference>
<reference evidence="11" key="2">
    <citation type="submission" date="2018-10" db="UniProtKB">
        <authorList>
            <consortium name="EnsemblPlants"/>
        </authorList>
    </citation>
    <scope>IDENTIFICATION</scope>
</reference>
<dbReference type="Pfam" id="PF12796">
    <property type="entry name" value="Ank_2"/>
    <property type="match status" value="4"/>
</dbReference>
<proteinExistence type="predicted"/>
<keyword evidence="5 7" id="KW-0040">ANK repeat</keyword>
<evidence type="ECO:0000256" key="4">
    <source>
        <dbReference type="ARBA" id="ARBA00022989"/>
    </source>
</evidence>
<evidence type="ECO:0000259" key="10">
    <source>
        <dbReference type="Pfam" id="PF13962"/>
    </source>
</evidence>
<feature type="transmembrane region" description="Helical" evidence="9">
    <location>
        <begin position="510"/>
        <end position="537"/>
    </location>
</feature>
<protein>
    <recommendedName>
        <fullName evidence="10">PGG domain-containing protein</fullName>
    </recommendedName>
</protein>
<evidence type="ECO:0000256" key="8">
    <source>
        <dbReference type="SAM" id="MobiDB-lite"/>
    </source>
</evidence>
<dbReference type="AlphaFoldDB" id="A0A3B6PEF5"/>
<organism evidence="11">
    <name type="scientific">Triticum aestivum</name>
    <name type="common">Wheat</name>
    <dbReference type="NCBI Taxonomy" id="4565"/>
    <lineage>
        <taxon>Eukaryota</taxon>
        <taxon>Viridiplantae</taxon>
        <taxon>Streptophyta</taxon>
        <taxon>Embryophyta</taxon>
        <taxon>Tracheophyta</taxon>
        <taxon>Spermatophyta</taxon>
        <taxon>Magnoliopsida</taxon>
        <taxon>Liliopsida</taxon>
        <taxon>Poales</taxon>
        <taxon>Poaceae</taxon>
        <taxon>BOP clade</taxon>
        <taxon>Pooideae</taxon>
        <taxon>Triticodae</taxon>
        <taxon>Triticeae</taxon>
        <taxon>Triticinae</taxon>
        <taxon>Triticum</taxon>
    </lineage>
</organism>
<feature type="transmembrane region" description="Helical" evidence="9">
    <location>
        <begin position="476"/>
        <end position="498"/>
    </location>
</feature>
<name>A0A3B6PEF5_WHEAT</name>
<dbReference type="OrthoDB" id="10040922at2759"/>
<feature type="repeat" description="ANK" evidence="7">
    <location>
        <begin position="68"/>
        <end position="89"/>
    </location>
</feature>
<evidence type="ECO:0000256" key="3">
    <source>
        <dbReference type="ARBA" id="ARBA00022737"/>
    </source>
</evidence>
<dbReference type="STRING" id="4565.A0A3B6PEF5"/>
<reference evidence="11" key="1">
    <citation type="submission" date="2018-08" db="EMBL/GenBank/DDBJ databases">
        <authorList>
            <person name="Rossello M."/>
        </authorList>
    </citation>
    <scope>NUCLEOTIDE SEQUENCE [LARGE SCALE GENOMIC DNA]</scope>
    <source>
        <strain evidence="11">cv. Chinese Spring</strain>
    </source>
</reference>
<evidence type="ECO:0000256" key="6">
    <source>
        <dbReference type="ARBA" id="ARBA00023136"/>
    </source>
</evidence>
<feature type="domain" description="PGG" evidence="10">
    <location>
        <begin position="429"/>
        <end position="535"/>
    </location>
</feature>
<evidence type="ECO:0000256" key="7">
    <source>
        <dbReference type="PROSITE-ProRule" id="PRU00023"/>
    </source>
</evidence>
<dbReference type="PANTHER" id="PTHR24186:SF50">
    <property type="entry name" value="ANKYRIN REPEAT-CONTAINING PROTEIN ITN1-LIKE ISOFORM X1"/>
    <property type="match status" value="1"/>
</dbReference>
<feature type="repeat" description="ANK" evidence="7">
    <location>
        <begin position="303"/>
        <end position="325"/>
    </location>
</feature>
<evidence type="ECO:0000256" key="2">
    <source>
        <dbReference type="ARBA" id="ARBA00022692"/>
    </source>
</evidence>
<dbReference type="Proteomes" id="UP000019116">
    <property type="component" value="Chromosome 6B"/>
</dbReference>
<feature type="repeat" description="ANK" evidence="7">
    <location>
        <begin position="235"/>
        <end position="267"/>
    </location>
</feature>
<feature type="transmembrane region" description="Helical" evidence="9">
    <location>
        <begin position="543"/>
        <end position="563"/>
    </location>
</feature>
<dbReference type="PROSITE" id="PS50088">
    <property type="entry name" value="ANK_REPEAT"/>
    <property type="match status" value="3"/>
</dbReference>
<evidence type="ECO:0000256" key="9">
    <source>
        <dbReference type="SAM" id="Phobius"/>
    </source>
</evidence>
<keyword evidence="4 9" id="KW-1133">Transmembrane helix</keyword>
<dbReference type="InterPro" id="IPR036770">
    <property type="entry name" value="Ankyrin_rpt-contain_sf"/>
</dbReference>
<dbReference type="InterPro" id="IPR026961">
    <property type="entry name" value="PGG_dom"/>
</dbReference>
<keyword evidence="2 9" id="KW-0812">Transmembrane</keyword>
<dbReference type="Gramene" id="TraesCAD_scaffold_008491_01G000300.1">
    <property type="protein sequence ID" value="TraesCAD_scaffold_008491_01G000300.1"/>
    <property type="gene ID" value="TraesCAD_scaffold_008491_01G000300"/>
</dbReference>
<dbReference type="SUPFAM" id="SSF48403">
    <property type="entry name" value="Ankyrin repeat"/>
    <property type="match status" value="2"/>
</dbReference>
<dbReference type="SMART" id="SM00248">
    <property type="entry name" value="ANK"/>
    <property type="match status" value="9"/>
</dbReference>
<dbReference type="Gramene" id="TraesROB_scaffold_004412_01G000400.1">
    <property type="protein sequence ID" value="TraesROB_scaffold_004412_01G000400.1"/>
    <property type="gene ID" value="TraesROB_scaffold_004412_01G000400"/>
</dbReference>
<dbReference type="Gramene" id="TraesCS6B03G0028400.1">
    <property type="protein sequence ID" value="TraesCS6B03G0028400.1.CDS"/>
    <property type="gene ID" value="TraesCS6B03G0028400"/>
</dbReference>
<dbReference type="Gene3D" id="1.25.40.20">
    <property type="entry name" value="Ankyrin repeat-containing domain"/>
    <property type="match status" value="3"/>
</dbReference>
<feature type="region of interest" description="Disordered" evidence="8">
    <location>
        <begin position="104"/>
        <end position="130"/>
    </location>
</feature>
<dbReference type="PANTHER" id="PTHR24186">
    <property type="entry name" value="PROTEIN PHOSPHATASE 1 REGULATORY SUBUNIT"/>
    <property type="match status" value="1"/>
</dbReference>
<dbReference type="GO" id="GO:0016020">
    <property type="term" value="C:membrane"/>
    <property type="evidence" value="ECO:0000318"/>
    <property type="project" value="GO_Central"/>
</dbReference>
<accession>A0A3B6PEF5</accession>
<dbReference type="InterPro" id="IPR002110">
    <property type="entry name" value="Ankyrin_rpt"/>
</dbReference>
<dbReference type="Gramene" id="TraesWEE_scaffold_020805_01G000300.1">
    <property type="protein sequence ID" value="TraesWEE_scaffold_020805_01G000300.1"/>
    <property type="gene ID" value="TraesWEE_scaffold_020805_01G000300"/>
</dbReference>
<dbReference type="PROSITE" id="PS50297">
    <property type="entry name" value="ANK_REP_REGION"/>
    <property type="match status" value="3"/>
</dbReference>
<dbReference type="Gramene" id="TraesCLE_scaffold_223859_01G000100.1">
    <property type="protein sequence ID" value="TraesCLE_scaffold_223859_01G000100.1"/>
    <property type="gene ID" value="TraesCLE_scaffold_223859_01G000100"/>
</dbReference>
<comment type="subcellular location">
    <subcellularLocation>
        <location evidence="1">Membrane</location>
        <topology evidence="1">Multi-pass membrane protein</topology>
    </subcellularLocation>
</comment>
<keyword evidence="6 9" id="KW-0472">Membrane</keyword>
<keyword evidence="12" id="KW-1185">Reference proteome</keyword>
<keyword evidence="3" id="KW-0677">Repeat</keyword>
<evidence type="ECO:0000256" key="1">
    <source>
        <dbReference type="ARBA" id="ARBA00004141"/>
    </source>
</evidence>
<sequence>MDPALHKAAVQGSVASLRELVAERPGILGSKTPHGNTALHIAAELGHAGFAEEALGVDDKLLVSRNADGDTPLHVAARVGKVDVVDLLIVRAWVWHAEHPHYFPAAQNGQTGEPSRSPPRSAHGPLLMANKAGDTPLHEAVKHRRSAVALRLLETEPGRGHVLNVKQQTPLHIAAREGLYDVVAKIVSQPCEHDRFFPSVSGSALHQAVLSGHERVVEILLDVTPPDQIGLTDSSENNALHYAAQKNNARVVKLLLNRKVDLAYKRNRDLQSPLHMAAYYGSTKAMAELLLQCPDAAEMVDASGRNALHVAITIGKVDVLRCLLKLVRPEDTINHVDRDGNTPLHLAAKFNRAPLGLLLLKDRRVNPCVLNRNGRTARSFIETQTPVDNLTVIYVYFWKELKKQESIKCKAQQLPPETTPDWLQDLNQYVQQRMGTYTLVATLIATVTFSSTFTMPGGYDQQDGTAILGHRPAFKLFVFANTLAMLTSIVVVFGFIWARREQLDFRTGRVIAWSHWLTVIACLSMVASLTTSVYLTVVAKAPWLAYIVIVMGCSTPFVMFLMLGKDLFATRV</sequence>
<dbReference type="Gramene" id="TraesCS6B02G013000.1">
    <property type="protein sequence ID" value="TraesCS6B02G013000.1"/>
    <property type="gene ID" value="TraesCS6B02G013000"/>
</dbReference>
<dbReference type="OMA" id="IAMGCST"/>
<evidence type="ECO:0000313" key="11">
    <source>
        <dbReference type="EnsemblPlants" id="TraesCS6B02G013000.1"/>
    </source>
</evidence>